<dbReference type="EMBL" id="CP059378">
    <property type="protein sequence ID" value="QLY81822.1"/>
    <property type="molecule type" value="Genomic_DNA"/>
</dbReference>
<dbReference type="PANTHER" id="PTHR43792:SF8">
    <property type="entry name" value="[RIBOSOMAL PROTEIN US5]-ALANINE N-ACETYLTRANSFERASE"/>
    <property type="match status" value="1"/>
</dbReference>
<dbReference type="KEGG" id="cint:HZF06_09625"/>
<evidence type="ECO:0000313" key="6">
    <source>
        <dbReference type="Proteomes" id="UP000512286"/>
    </source>
</evidence>
<dbReference type="GO" id="GO:0016747">
    <property type="term" value="F:acyltransferase activity, transferring groups other than amino-acyl groups"/>
    <property type="evidence" value="ECO:0007669"/>
    <property type="project" value="InterPro"/>
</dbReference>
<evidence type="ECO:0000313" key="5">
    <source>
        <dbReference type="EMBL" id="QLY81822.1"/>
    </source>
</evidence>
<keyword evidence="1 5" id="KW-0808">Transferase</keyword>
<evidence type="ECO:0000256" key="3">
    <source>
        <dbReference type="ARBA" id="ARBA00038502"/>
    </source>
</evidence>
<reference evidence="5 6" key="1">
    <citation type="submission" date="2020-07" db="EMBL/GenBank/DDBJ databases">
        <title>Electron transfer.</title>
        <authorList>
            <person name="Huang L."/>
            <person name="Liu X."/>
            <person name="Zhou S."/>
        </authorList>
    </citation>
    <scope>NUCLEOTIDE SEQUENCE [LARGE SCALE GENOMIC DNA]</scope>
    <source>
        <strain evidence="5 6">Lx1</strain>
    </source>
</reference>
<gene>
    <name evidence="5" type="ORF">HZF06_09625</name>
</gene>
<keyword evidence="2" id="KW-0012">Acyltransferase</keyword>
<dbReference type="PROSITE" id="PS51186">
    <property type="entry name" value="GNAT"/>
    <property type="match status" value="1"/>
</dbReference>
<comment type="similarity">
    <text evidence="3">Belongs to the acetyltransferase family. RimJ subfamily.</text>
</comment>
<dbReference type="Gene3D" id="3.40.630.30">
    <property type="match status" value="1"/>
</dbReference>
<dbReference type="Pfam" id="PF13302">
    <property type="entry name" value="Acetyltransf_3"/>
    <property type="match status" value="1"/>
</dbReference>
<sequence>MKHAGTQEIKTTRLTLRKLELTDAEMMFRNWTSDYEVTRFLRWDAHKTIDDSKKMIQMWVNKYQSDSTYYWGMYLKDGEMIGSIGILITSEHDFKAELGYKIGSRWWAQGYTSEAARAVIDYMFKNTDVERIESYNSVENPASGKVMEKVGMSKEGFLRHNYKTRDGFQDCTLFGIIRDEWEQTKNEHSS</sequence>
<dbReference type="SUPFAM" id="SSF55729">
    <property type="entry name" value="Acyl-CoA N-acyltransferases (Nat)"/>
    <property type="match status" value="1"/>
</dbReference>
<name>A0A7D7A0B4_9CLOT</name>
<dbReference type="AlphaFoldDB" id="A0A7D7A0B4"/>
<dbReference type="RefSeq" id="WP_181603338.1">
    <property type="nucleotide sequence ID" value="NZ_CP059378.1"/>
</dbReference>
<dbReference type="InterPro" id="IPR051531">
    <property type="entry name" value="N-acetyltransferase"/>
</dbReference>
<evidence type="ECO:0000259" key="4">
    <source>
        <dbReference type="PROSITE" id="PS51186"/>
    </source>
</evidence>
<accession>A0A7D7A0B4</accession>
<protein>
    <submittedName>
        <fullName evidence="5">GNAT family N-acetyltransferase</fullName>
    </submittedName>
</protein>
<dbReference type="Proteomes" id="UP000512286">
    <property type="component" value="Chromosome"/>
</dbReference>
<organism evidence="5 6">
    <name type="scientific">Clostridium intestinale</name>
    <dbReference type="NCBI Taxonomy" id="36845"/>
    <lineage>
        <taxon>Bacteria</taxon>
        <taxon>Bacillati</taxon>
        <taxon>Bacillota</taxon>
        <taxon>Clostridia</taxon>
        <taxon>Eubacteriales</taxon>
        <taxon>Clostridiaceae</taxon>
        <taxon>Clostridium</taxon>
    </lineage>
</organism>
<evidence type="ECO:0000256" key="1">
    <source>
        <dbReference type="ARBA" id="ARBA00022679"/>
    </source>
</evidence>
<dbReference type="PANTHER" id="PTHR43792">
    <property type="entry name" value="GNAT FAMILY, PUTATIVE (AFU_ORTHOLOGUE AFUA_3G00765)-RELATED-RELATED"/>
    <property type="match status" value="1"/>
</dbReference>
<evidence type="ECO:0000256" key="2">
    <source>
        <dbReference type="ARBA" id="ARBA00023315"/>
    </source>
</evidence>
<dbReference type="InterPro" id="IPR016181">
    <property type="entry name" value="Acyl_CoA_acyltransferase"/>
</dbReference>
<dbReference type="InterPro" id="IPR000182">
    <property type="entry name" value="GNAT_dom"/>
</dbReference>
<feature type="domain" description="N-acetyltransferase" evidence="4">
    <location>
        <begin position="26"/>
        <end position="180"/>
    </location>
</feature>
<proteinExistence type="inferred from homology"/>